<dbReference type="Pfam" id="PF06144">
    <property type="entry name" value="DNA_pol3_delta"/>
    <property type="match status" value="1"/>
</dbReference>
<feature type="domain" description="DNA polymerase III subunit delta C-terminal" evidence="12">
    <location>
        <begin position="214"/>
        <end position="331"/>
    </location>
</feature>
<feature type="domain" description="DNA polymerase III delta N-terminal" evidence="11">
    <location>
        <begin position="21"/>
        <end position="140"/>
    </location>
</feature>
<dbReference type="InterPro" id="IPR005790">
    <property type="entry name" value="DNA_polIII_delta"/>
</dbReference>
<dbReference type="GO" id="GO:0003887">
    <property type="term" value="F:DNA-directed DNA polymerase activity"/>
    <property type="evidence" value="ECO:0007669"/>
    <property type="project" value="UniProtKB-UniRule"/>
</dbReference>
<keyword evidence="3 13" id="KW-0808">Transferase</keyword>
<dbReference type="EC" id="2.7.7.7" evidence="1 10"/>
<dbReference type="PANTHER" id="PTHR34388:SF1">
    <property type="entry name" value="DNA POLYMERASE III SUBUNIT DELTA"/>
    <property type="match status" value="1"/>
</dbReference>
<dbReference type="GO" id="GO:0006261">
    <property type="term" value="P:DNA-templated DNA replication"/>
    <property type="evidence" value="ECO:0007669"/>
    <property type="project" value="TreeGrafter"/>
</dbReference>
<dbReference type="InterPro" id="IPR008921">
    <property type="entry name" value="DNA_pol3_clamp-load_cplx_C"/>
</dbReference>
<comment type="subunit">
    <text evidence="7">DNA polymerase III contains a core (composed of alpha, epsilon and theta chains) that associates with a tau subunit. This core dimerizes to form the POLIII' complex. PolIII' associates with the gamma complex (composed of gamma, delta, delta', psi and chi chains) and with the beta chain to form the complete DNA polymerase III complex.</text>
</comment>
<accession>A0A4D6Y5A3</accession>
<name>A0A4D6Y5A3_9GAMM</name>
<evidence type="ECO:0000256" key="10">
    <source>
        <dbReference type="NCBIfam" id="TIGR01128"/>
    </source>
</evidence>
<dbReference type="Gene3D" id="3.40.50.300">
    <property type="entry name" value="P-loop containing nucleotide triphosphate hydrolases"/>
    <property type="match status" value="1"/>
</dbReference>
<evidence type="ECO:0000259" key="12">
    <source>
        <dbReference type="Pfam" id="PF14840"/>
    </source>
</evidence>
<dbReference type="EMBL" id="CP034876">
    <property type="protein sequence ID" value="QCI21160.1"/>
    <property type="molecule type" value="Genomic_DNA"/>
</dbReference>
<comment type="similarity">
    <text evidence="8">Belongs to the DNA polymerase HolA subunit family.</text>
</comment>
<evidence type="ECO:0000256" key="3">
    <source>
        <dbReference type="ARBA" id="ARBA00022679"/>
    </source>
</evidence>
<dbReference type="Pfam" id="PF14840">
    <property type="entry name" value="DNA_pol3_delt_C"/>
    <property type="match status" value="1"/>
</dbReference>
<dbReference type="AlphaFoldDB" id="A0A4D6Y5A3"/>
<evidence type="ECO:0000256" key="9">
    <source>
        <dbReference type="ARBA" id="ARBA00049244"/>
    </source>
</evidence>
<reference evidence="13 14" key="2">
    <citation type="submission" date="2019-05" db="EMBL/GenBank/DDBJ databases">
        <title>Genome evolution of the obligate endosymbiont Buchnera aphidicola.</title>
        <authorList>
            <person name="Moran N.A."/>
        </authorList>
    </citation>
    <scope>NUCLEOTIDE SEQUENCE [LARGE SCALE GENOMIC DNA]</scope>
    <source>
        <strain evidence="13 14">Hla</strain>
    </source>
</reference>
<evidence type="ECO:0000256" key="2">
    <source>
        <dbReference type="ARBA" id="ARBA00017703"/>
    </source>
</evidence>
<evidence type="ECO:0000256" key="5">
    <source>
        <dbReference type="ARBA" id="ARBA00022705"/>
    </source>
</evidence>
<keyword evidence="4 13" id="KW-0548">Nucleotidyltransferase</keyword>
<reference evidence="13 14" key="1">
    <citation type="submission" date="2018-12" db="EMBL/GenBank/DDBJ databases">
        <authorList>
            <person name="Chong R.A."/>
        </authorList>
    </citation>
    <scope>NUCLEOTIDE SEQUENCE [LARGE SCALE GENOMIC DNA]</scope>
    <source>
        <strain evidence="13 14">Hla</strain>
    </source>
</reference>
<evidence type="ECO:0000256" key="4">
    <source>
        <dbReference type="ARBA" id="ARBA00022695"/>
    </source>
</evidence>
<evidence type="ECO:0000256" key="8">
    <source>
        <dbReference type="ARBA" id="ARBA00034754"/>
    </source>
</evidence>
<dbReference type="SUPFAM" id="SSF48019">
    <property type="entry name" value="post-AAA+ oligomerization domain-like"/>
    <property type="match status" value="1"/>
</dbReference>
<dbReference type="RefSeq" id="WP_158357942.1">
    <property type="nucleotide sequence ID" value="NZ_CP034876.1"/>
</dbReference>
<dbReference type="GO" id="GO:0009360">
    <property type="term" value="C:DNA polymerase III complex"/>
    <property type="evidence" value="ECO:0007669"/>
    <property type="project" value="UniProtKB-UniRule"/>
</dbReference>
<evidence type="ECO:0000256" key="7">
    <source>
        <dbReference type="ARBA" id="ARBA00026073"/>
    </source>
</evidence>
<gene>
    <name evidence="13" type="primary">holA</name>
    <name evidence="13" type="ORF">D9V68_02270</name>
</gene>
<dbReference type="OrthoDB" id="9770982at2"/>
<comment type="catalytic activity">
    <reaction evidence="9">
        <text>DNA(n) + a 2'-deoxyribonucleoside 5'-triphosphate = DNA(n+1) + diphosphate</text>
        <dbReference type="Rhea" id="RHEA:22508"/>
        <dbReference type="Rhea" id="RHEA-COMP:17339"/>
        <dbReference type="Rhea" id="RHEA-COMP:17340"/>
        <dbReference type="ChEBI" id="CHEBI:33019"/>
        <dbReference type="ChEBI" id="CHEBI:61560"/>
        <dbReference type="ChEBI" id="CHEBI:173112"/>
        <dbReference type="EC" id="2.7.7.7"/>
    </reaction>
</comment>
<dbReference type="Gene3D" id="1.20.272.10">
    <property type="match status" value="1"/>
</dbReference>
<evidence type="ECO:0000313" key="13">
    <source>
        <dbReference type="EMBL" id="QCI21160.1"/>
    </source>
</evidence>
<dbReference type="InterPro" id="IPR010372">
    <property type="entry name" value="DNA_pol3_delta_N"/>
</dbReference>
<dbReference type="SUPFAM" id="SSF52540">
    <property type="entry name" value="P-loop containing nucleoside triphosphate hydrolases"/>
    <property type="match status" value="1"/>
</dbReference>
<dbReference type="NCBIfam" id="TIGR01128">
    <property type="entry name" value="holA"/>
    <property type="match status" value="1"/>
</dbReference>
<protein>
    <recommendedName>
        <fullName evidence="2 10">DNA polymerase III subunit delta</fullName>
        <ecNumber evidence="1 10">2.7.7.7</ecNumber>
    </recommendedName>
</protein>
<dbReference type="GO" id="GO:0003677">
    <property type="term" value="F:DNA binding"/>
    <property type="evidence" value="ECO:0007669"/>
    <property type="project" value="InterPro"/>
</dbReference>
<proteinExistence type="inferred from homology"/>
<keyword evidence="6" id="KW-0239">DNA-directed DNA polymerase</keyword>
<keyword evidence="5" id="KW-0235">DNA replication</keyword>
<sequence>MKNIHLYELKEYLTKRLNFLYVFLGEDFFLLNKSQELILNFASQKGFLETSTIDIEKNKDWEKVILFYKKKNLFFQKTSLIINFIIKKLNIVLMKNINKISSLLNSDILMILKFNHLSLAIQKNKSLAQLKKNTDIVSCFTPYNLQFINWIKYEIQEKNINIEEKALFLLCKYYEGDTLFIYNVLSVLVITWPNTYITVDKIKKFIIDFFSFHPFHWINAILEGKIKKAIYILNFFRNHQYDVLVLIRSLQKDLLKLIYMKREKNININMFLVDEKISKKRCKFFIYGFKHINYNVLFEAIQMLVRIEMNIKQKNNSAVWNQLQKITLILC</sequence>
<organism evidence="13 14">
    <name type="scientific">Buchnera aphidicola</name>
    <name type="common">Hyperomyzus lactucae</name>
    <dbReference type="NCBI Taxonomy" id="1241860"/>
    <lineage>
        <taxon>Bacteria</taxon>
        <taxon>Pseudomonadati</taxon>
        <taxon>Pseudomonadota</taxon>
        <taxon>Gammaproteobacteria</taxon>
        <taxon>Enterobacterales</taxon>
        <taxon>Erwiniaceae</taxon>
        <taxon>Buchnera</taxon>
    </lineage>
</organism>
<dbReference type="InterPro" id="IPR027417">
    <property type="entry name" value="P-loop_NTPase"/>
</dbReference>
<evidence type="ECO:0000313" key="14">
    <source>
        <dbReference type="Proteomes" id="UP000298738"/>
    </source>
</evidence>
<dbReference type="Gene3D" id="1.10.8.60">
    <property type="match status" value="1"/>
</dbReference>
<dbReference type="Proteomes" id="UP000298738">
    <property type="component" value="Chromosome"/>
</dbReference>
<evidence type="ECO:0000259" key="11">
    <source>
        <dbReference type="Pfam" id="PF06144"/>
    </source>
</evidence>
<dbReference type="PANTHER" id="PTHR34388">
    <property type="entry name" value="DNA POLYMERASE III SUBUNIT DELTA"/>
    <property type="match status" value="1"/>
</dbReference>
<evidence type="ECO:0000256" key="1">
    <source>
        <dbReference type="ARBA" id="ARBA00012417"/>
    </source>
</evidence>
<evidence type="ECO:0000256" key="6">
    <source>
        <dbReference type="ARBA" id="ARBA00022932"/>
    </source>
</evidence>
<dbReference type="InterPro" id="IPR032780">
    <property type="entry name" value="DNA_pol3_delt_C"/>
</dbReference>